<organism evidence="1 2">
    <name type="scientific">Dryococelus australis</name>
    <dbReference type="NCBI Taxonomy" id="614101"/>
    <lineage>
        <taxon>Eukaryota</taxon>
        <taxon>Metazoa</taxon>
        <taxon>Ecdysozoa</taxon>
        <taxon>Arthropoda</taxon>
        <taxon>Hexapoda</taxon>
        <taxon>Insecta</taxon>
        <taxon>Pterygota</taxon>
        <taxon>Neoptera</taxon>
        <taxon>Polyneoptera</taxon>
        <taxon>Phasmatodea</taxon>
        <taxon>Verophasmatodea</taxon>
        <taxon>Anareolatae</taxon>
        <taxon>Phasmatidae</taxon>
        <taxon>Eurycanthinae</taxon>
        <taxon>Dryococelus</taxon>
    </lineage>
</organism>
<dbReference type="EMBL" id="JARBHB010000005">
    <property type="protein sequence ID" value="KAJ8883433.1"/>
    <property type="molecule type" value="Genomic_DNA"/>
</dbReference>
<protein>
    <submittedName>
        <fullName evidence="1">Uncharacterized protein</fullName>
    </submittedName>
</protein>
<proteinExistence type="predicted"/>
<accession>A0ABQ9HHH5</accession>
<sequence length="359" mass="39544">MHVAAPWSSRSWVKGEKSTTNGYWLPRWQTATSQIATGRNLTPLPHWARAVVSPPRHKLVWLQKLAGTPSHHDHFKTRAKQDVSFHQGEPGSISGEVTLEFLHVGILRDDTTGRRVFLVISCFPLPFRSGDAPYSTRYTRIKTSMLRWQVAWRSTRSRSHSGRHRCQMPMCVDRLSPTTDATNILAPPVGFFSGSGCGTTQSRSCTLFTGFPERGMQQSCERVVPGKGRVEVVPYLPVGVDGRGPPALHVTSRVNNASVVRPVRSTRGKTRLGDAIFLPKRYSETKAKADLNCGSPLGGLDQHALLTTQSQANTAAFTSPHSKIPTTFGFVSYYERGRILVGGWGCSLSPGRSGLDSRH</sequence>
<keyword evidence="2" id="KW-1185">Reference proteome</keyword>
<dbReference type="Proteomes" id="UP001159363">
    <property type="component" value="Chromosome 4"/>
</dbReference>
<comment type="caution">
    <text evidence="1">The sequence shown here is derived from an EMBL/GenBank/DDBJ whole genome shotgun (WGS) entry which is preliminary data.</text>
</comment>
<reference evidence="1 2" key="1">
    <citation type="submission" date="2023-02" db="EMBL/GenBank/DDBJ databases">
        <title>LHISI_Scaffold_Assembly.</title>
        <authorList>
            <person name="Stuart O.P."/>
            <person name="Cleave R."/>
            <person name="Magrath M.J.L."/>
            <person name="Mikheyev A.S."/>
        </authorList>
    </citation>
    <scope>NUCLEOTIDE SEQUENCE [LARGE SCALE GENOMIC DNA]</scope>
    <source>
        <strain evidence="1">Daus_M_001</strain>
        <tissue evidence="1">Leg muscle</tissue>
    </source>
</reference>
<evidence type="ECO:0000313" key="2">
    <source>
        <dbReference type="Proteomes" id="UP001159363"/>
    </source>
</evidence>
<gene>
    <name evidence="1" type="ORF">PR048_015276</name>
</gene>
<name>A0ABQ9HHH5_9NEOP</name>
<evidence type="ECO:0000313" key="1">
    <source>
        <dbReference type="EMBL" id="KAJ8883433.1"/>
    </source>
</evidence>